<proteinExistence type="predicted"/>
<evidence type="ECO:0000256" key="1">
    <source>
        <dbReference type="SAM" id="MobiDB-lite"/>
    </source>
</evidence>
<organism evidence="2">
    <name type="scientific">Arundo donax</name>
    <name type="common">Giant reed</name>
    <name type="synonym">Donax arundinaceus</name>
    <dbReference type="NCBI Taxonomy" id="35708"/>
    <lineage>
        <taxon>Eukaryota</taxon>
        <taxon>Viridiplantae</taxon>
        <taxon>Streptophyta</taxon>
        <taxon>Embryophyta</taxon>
        <taxon>Tracheophyta</taxon>
        <taxon>Spermatophyta</taxon>
        <taxon>Magnoliopsida</taxon>
        <taxon>Liliopsida</taxon>
        <taxon>Poales</taxon>
        <taxon>Poaceae</taxon>
        <taxon>PACMAD clade</taxon>
        <taxon>Arundinoideae</taxon>
        <taxon>Arundineae</taxon>
        <taxon>Arundo</taxon>
    </lineage>
</organism>
<reference evidence="2" key="1">
    <citation type="submission" date="2014-09" db="EMBL/GenBank/DDBJ databases">
        <authorList>
            <person name="Magalhaes I.L.F."/>
            <person name="Oliveira U."/>
            <person name="Santos F.R."/>
            <person name="Vidigal T.H.D.A."/>
            <person name="Brescovit A.D."/>
            <person name="Santos A.J."/>
        </authorList>
    </citation>
    <scope>NUCLEOTIDE SEQUENCE</scope>
    <source>
        <tissue evidence="2">Shoot tissue taken approximately 20 cm above the soil surface</tissue>
    </source>
</reference>
<dbReference type="AlphaFoldDB" id="A0A0A9FKN9"/>
<protein>
    <submittedName>
        <fullName evidence="2">Uncharacterized protein</fullName>
    </submittedName>
</protein>
<evidence type="ECO:0000313" key="2">
    <source>
        <dbReference type="EMBL" id="JAE13585.1"/>
    </source>
</evidence>
<name>A0A0A9FKN9_ARUDO</name>
<feature type="compositionally biased region" description="Acidic residues" evidence="1">
    <location>
        <begin position="1"/>
        <end position="10"/>
    </location>
</feature>
<dbReference type="EMBL" id="GBRH01184311">
    <property type="protein sequence ID" value="JAE13585.1"/>
    <property type="molecule type" value="Transcribed_RNA"/>
</dbReference>
<accession>A0A0A9FKN9</accession>
<reference evidence="2" key="2">
    <citation type="journal article" date="2015" name="Data Brief">
        <title>Shoot transcriptome of the giant reed, Arundo donax.</title>
        <authorList>
            <person name="Barrero R.A."/>
            <person name="Guerrero F.D."/>
            <person name="Moolhuijzen P."/>
            <person name="Goolsby J.A."/>
            <person name="Tidwell J."/>
            <person name="Bellgard S.E."/>
            <person name="Bellgard M.I."/>
        </authorList>
    </citation>
    <scope>NUCLEOTIDE SEQUENCE</scope>
    <source>
        <tissue evidence="2">Shoot tissue taken approximately 20 cm above the soil surface</tissue>
    </source>
</reference>
<sequence length="23" mass="2675">MWSGNEEYEDSCSHQLKTETSGR</sequence>
<feature type="region of interest" description="Disordered" evidence="1">
    <location>
        <begin position="1"/>
        <end position="23"/>
    </location>
</feature>